<comment type="caution">
    <text evidence="6">The sequence shown here is derived from an EMBL/GenBank/DDBJ whole genome shotgun (WGS) entry which is preliminary data.</text>
</comment>
<evidence type="ECO:0000259" key="5">
    <source>
        <dbReference type="PROSITE" id="PS50949"/>
    </source>
</evidence>
<name>A0A4R6Y0P6_9BURK</name>
<dbReference type="PROSITE" id="PS50949">
    <property type="entry name" value="HTH_GNTR"/>
    <property type="match status" value="1"/>
</dbReference>
<dbReference type="InterPro" id="IPR036390">
    <property type="entry name" value="WH_DNA-bd_sf"/>
</dbReference>
<evidence type="ECO:0000313" key="6">
    <source>
        <dbReference type="EMBL" id="TDR28875.1"/>
    </source>
</evidence>
<evidence type="ECO:0000256" key="3">
    <source>
        <dbReference type="ARBA" id="ARBA00023163"/>
    </source>
</evidence>
<keyword evidence="2" id="KW-0238">DNA-binding</keyword>
<dbReference type="FunFam" id="1.10.10.10:FF:000079">
    <property type="entry name" value="GntR family transcriptional regulator"/>
    <property type="match status" value="1"/>
</dbReference>
<gene>
    <name evidence="6" type="ORF">DFR44_13214</name>
</gene>
<evidence type="ECO:0000256" key="2">
    <source>
        <dbReference type="ARBA" id="ARBA00023125"/>
    </source>
</evidence>
<dbReference type="CDD" id="cd07377">
    <property type="entry name" value="WHTH_GntR"/>
    <property type="match status" value="1"/>
</dbReference>
<dbReference type="NCBIfam" id="TIGR02018">
    <property type="entry name" value="his_ut_repres"/>
    <property type="match status" value="1"/>
</dbReference>
<dbReference type="GO" id="GO:0006547">
    <property type="term" value="P:L-histidine metabolic process"/>
    <property type="evidence" value="ECO:0007669"/>
    <property type="project" value="UniProtKB-UniRule"/>
</dbReference>
<dbReference type="SUPFAM" id="SSF46785">
    <property type="entry name" value="Winged helix' DNA-binding domain"/>
    <property type="match status" value="1"/>
</dbReference>
<keyword evidence="1" id="KW-0805">Transcription regulation</keyword>
<evidence type="ECO:0000256" key="1">
    <source>
        <dbReference type="ARBA" id="ARBA00023015"/>
    </source>
</evidence>
<evidence type="ECO:0000313" key="7">
    <source>
        <dbReference type="Proteomes" id="UP000294480"/>
    </source>
</evidence>
<protein>
    <recommendedName>
        <fullName evidence="4">Histidine utilization repressor</fullName>
    </recommendedName>
</protein>
<evidence type="ECO:0000256" key="4">
    <source>
        <dbReference type="NCBIfam" id="TIGR02018"/>
    </source>
</evidence>
<dbReference type="InterPro" id="IPR011663">
    <property type="entry name" value="UTRA"/>
</dbReference>
<proteinExistence type="predicted"/>
<dbReference type="InterPro" id="IPR050679">
    <property type="entry name" value="Bact_HTH_transcr_reg"/>
</dbReference>
<dbReference type="GO" id="GO:0045892">
    <property type="term" value="P:negative regulation of DNA-templated transcription"/>
    <property type="evidence" value="ECO:0007669"/>
    <property type="project" value="UniProtKB-UniRule"/>
</dbReference>
<keyword evidence="3" id="KW-0804">Transcription</keyword>
<dbReference type="AlphaFoldDB" id="A0A4R6Y0P6"/>
<dbReference type="Proteomes" id="UP000294480">
    <property type="component" value="Unassembled WGS sequence"/>
</dbReference>
<dbReference type="OrthoDB" id="9808698at2"/>
<sequence length="239" mass="26925">MSQAPIFQRIKDYIIAQIESGAWAEGTLIPTEMALTKTFSTSRMTVNRALRELTAELVLVRRQGAGTYVAPQKVQSTLVEIKNIADEIAARGHRHHAQLHALERIPACEMLAQQFKLKVGQHLFHSIMVHFENAVPIQVEERWVNPSIAPDYMTQDFNHVTPNEYLMNVAPLQGMDYRLEAVLPTQNIASMLHIEPSQPCLVLHRTTRSANQIATCVTMWHAGNRYQFVGGKEQSAQSS</sequence>
<accession>A0A4R6Y0P6</accession>
<dbReference type="EMBL" id="SNZE01000032">
    <property type="protein sequence ID" value="TDR28875.1"/>
    <property type="molecule type" value="Genomic_DNA"/>
</dbReference>
<feature type="domain" description="HTH gntR-type" evidence="5">
    <location>
        <begin position="4"/>
        <end position="72"/>
    </location>
</feature>
<dbReference type="Gene3D" id="3.40.1410.10">
    <property type="entry name" value="Chorismate lyase-like"/>
    <property type="match status" value="1"/>
</dbReference>
<dbReference type="Pfam" id="PF00392">
    <property type="entry name" value="GntR"/>
    <property type="match status" value="1"/>
</dbReference>
<dbReference type="InterPro" id="IPR036388">
    <property type="entry name" value="WH-like_DNA-bd_sf"/>
</dbReference>
<reference evidence="6 7" key="1">
    <citation type="submission" date="2019-03" db="EMBL/GenBank/DDBJ databases">
        <title>Genomic Encyclopedia of Type Strains, Phase IV (KMG-IV): sequencing the most valuable type-strain genomes for metagenomic binning, comparative biology and taxonomic classification.</title>
        <authorList>
            <person name="Goeker M."/>
        </authorList>
    </citation>
    <scope>NUCLEOTIDE SEQUENCE [LARGE SCALE GENOMIC DNA]</scope>
    <source>
        <strain evidence="6 7">DSM 102852</strain>
    </source>
</reference>
<dbReference type="Pfam" id="PF07702">
    <property type="entry name" value="UTRA"/>
    <property type="match status" value="1"/>
</dbReference>
<organism evidence="6 7">
    <name type="scientific">Hydromonas duriensis</name>
    <dbReference type="NCBI Taxonomy" id="1527608"/>
    <lineage>
        <taxon>Bacteria</taxon>
        <taxon>Pseudomonadati</taxon>
        <taxon>Pseudomonadota</taxon>
        <taxon>Betaproteobacteria</taxon>
        <taxon>Burkholderiales</taxon>
        <taxon>Burkholderiaceae</taxon>
        <taxon>Hydromonas</taxon>
    </lineage>
</organism>
<keyword evidence="7" id="KW-1185">Reference proteome</keyword>
<dbReference type="InterPro" id="IPR010248">
    <property type="entry name" value="His_ut_repres"/>
</dbReference>
<dbReference type="Gene3D" id="1.10.10.10">
    <property type="entry name" value="Winged helix-like DNA-binding domain superfamily/Winged helix DNA-binding domain"/>
    <property type="match status" value="1"/>
</dbReference>
<dbReference type="GO" id="GO:0003677">
    <property type="term" value="F:DNA binding"/>
    <property type="evidence" value="ECO:0007669"/>
    <property type="project" value="UniProtKB-UniRule"/>
</dbReference>
<dbReference type="SUPFAM" id="SSF64288">
    <property type="entry name" value="Chorismate lyase-like"/>
    <property type="match status" value="1"/>
</dbReference>
<dbReference type="RefSeq" id="WP_133621483.1">
    <property type="nucleotide sequence ID" value="NZ_SNZE01000032.1"/>
</dbReference>
<dbReference type="GO" id="GO:0003700">
    <property type="term" value="F:DNA-binding transcription factor activity"/>
    <property type="evidence" value="ECO:0007669"/>
    <property type="project" value="UniProtKB-UniRule"/>
</dbReference>
<dbReference type="SMART" id="SM00345">
    <property type="entry name" value="HTH_GNTR"/>
    <property type="match status" value="1"/>
</dbReference>
<dbReference type="SMART" id="SM00866">
    <property type="entry name" value="UTRA"/>
    <property type="match status" value="1"/>
</dbReference>
<dbReference type="PANTHER" id="PTHR44846">
    <property type="entry name" value="MANNOSYL-D-GLYCERATE TRANSPORT/METABOLISM SYSTEM REPRESSOR MNGR-RELATED"/>
    <property type="match status" value="1"/>
</dbReference>
<dbReference type="InterPro" id="IPR028978">
    <property type="entry name" value="Chorismate_lyase_/UTRA_dom_sf"/>
</dbReference>
<dbReference type="InterPro" id="IPR000524">
    <property type="entry name" value="Tscrpt_reg_HTH_GntR"/>
</dbReference>
<dbReference type="PANTHER" id="PTHR44846:SF16">
    <property type="entry name" value="TRANSCRIPTIONAL REGULATOR PHNF-RELATED"/>
    <property type="match status" value="1"/>
</dbReference>